<keyword evidence="5" id="KW-0520">NAD</keyword>
<dbReference type="GO" id="GO:0006952">
    <property type="term" value="P:defense response"/>
    <property type="evidence" value="ECO:0007669"/>
    <property type="project" value="InterPro"/>
</dbReference>
<reference evidence="11" key="1">
    <citation type="submission" date="2023-05" db="EMBL/GenBank/DDBJ databases">
        <title>Genome and transcriptome analyses reveal genes involved in the formation of fine ridges on petal epidermal cells in Hibiscus trionum.</title>
        <authorList>
            <person name="Koshimizu S."/>
            <person name="Masuda S."/>
            <person name="Ishii T."/>
            <person name="Shirasu K."/>
            <person name="Hoshino A."/>
            <person name="Arita M."/>
        </authorList>
    </citation>
    <scope>NUCLEOTIDE SEQUENCE</scope>
    <source>
        <strain evidence="11">Hamamatsu line</strain>
    </source>
</reference>
<dbReference type="InterPro" id="IPR001611">
    <property type="entry name" value="Leu-rich_rpt"/>
</dbReference>
<evidence type="ECO:0000256" key="1">
    <source>
        <dbReference type="ARBA" id="ARBA00011982"/>
    </source>
</evidence>
<name>A0A9W7JBL5_HIBTR</name>
<comment type="caution">
    <text evidence="11">The sequence shown here is derived from an EMBL/GenBank/DDBJ whole genome shotgun (WGS) entry which is preliminary data.</text>
</comment>
<dbReference type="PANTHER" id="PTHR11017">
    <property type="entry name" value="LEUCINE-RICH REPEAT-CONTAINING PROTEIN"/>
    <property type="match status" value="1"/>
</dbReference>
<dbReference type="EMBL" id="BSYR01000063">
    <property type="protein sequence ID" value="GMJ12381.1"/>
    <property type="molecule type" value="Genomic_DNA"/>
</dbReference>
<dbReference type="InterPro" id="IPR058192">
    <property type="entry name" value="WHD_ROQ1-like"/>
</dbReference>
<evidence type="ECO:0000256" key="4">
    <source>
        <dbReference type="ARBA" id="ARBA00022821"/>
    </source>
</evidence>
<dbReference type="OrthoDB" id="997449at2759"/>
<dbReference type="GO" id="GO:0043531">
    <property type="term" value="F:ADP binding"/>
    <property type="evidence" value="ECO:0007669"/>
    <property type="project" value="InterPro"/>
</dbReference>
<evidence type="ECO:0000259" key="9">
    <source>
        <dbReference type="Pfam" id="PF23282"/>
    </source>
</evidence>
<protein>
    <recommendedName>
        <fullName evidence="1">ADP-ribosyl cyclase/cyclic ADP-ribose hydrolase</fullName>
        <ecNumber evidence="1">3.2.2.6</ecNumber>
    </recommendedName>
</protein>
<proteinExistence type="predicted"/>
<dbReference type="Gene3D" id="3.80.10.10">
    <property type="entry name" value="Ribonuclease Inhibitor"/>
    <property type="match status" value="3"/>
</dbReference>
<evidence type="ECO:0000259" key="7">
    <source>
        <dbReference type="Pfam" id="PF00931"/>
    </source>
</evidence>
<dbReference type="Pfam" id="PF23282">
    <property type="entry name" value="WHD_ROQ1"/>
    <property type="match status" value="1"/>
</dbReference>
<keyword evidence="2" id="KW-0433">Leucine-rich repeat</keyword>
<dbReference type="PANTHER" id="PTHR11017:SF559">
    <property type="entry name" value="DISEASE RESISTANCE PROTEIN CHL1"/>
    <property type="match status" value="1"/>
</dbReference>
<evidence type="ECO:0000256" key="2">
    <source>
        <dbReference type="ARBA" id="ARBA00022614"/>
    </source>
</evidence>
<dbReference type="GO" id="GO:0061809">
    <property type="term" value="F:NAD+ nucleosidase activity, cyclic ADP-ribose generating"/>
    <property type="evidence" value="ECO:0007669"/>
    <property type="project" value="UniProtKB-EC"/>
</dbReference>
<organism evidence="11 12">
    <name type="scientific">Hibiscus trionum</name>
    <name type="common">Flower of an hour</name>
    <dbReference type="NCBI Taxonomy" id="183268"/>
    <lineage>
        <taxon>Eukaryota</taxon>
        <taxon>Viridiplantae</taxon>
        <taxon>Streptophyta</taxon>
        <taxon>Embryophyta</taxon>
        <taxon>Tracheophyta</taxon>
        <taxon>Spermatophyta</taxon>
        <taxon>Magnoliopsida</taxon>
        <taxon>eudicotyledons</taxon>
        <taxon>Gunneridae</taxon>
        <taxon>Pentapetalae</taxon>
        <taxon>rosids</taxon>
        <taxon>malvids</taxon>
        <taxon>Malvales</taxon>
        <taxon>Malvaceae</taxon>
        <taxon>Malvoideae</taxon>
        <taxon>Hibiscus</taxon>
    </lineage>
</organism>
<dbReference type="PRINTS" id="PR00364">
    <property type="entry name" value="DISEASERSIST"/>
</dbReference>
<evidence type="ECO:0000256" key="3">
    <source>
        <dbReference type="ARBA" id="ARBA00022737"/>
    </source>
</evidence>
<accession>A0A9W7JBL5</accession>
<dbReference type="Pfam" id="PF23286">
    <property type="entry name" value="LRR_13"/>
    <property type="match status" value="1"/>
</dbReference>
<dbReference type="Pfam" id="PF00931">
    <property type="entry name" value="NB-ARC"/>
    <property type="match status" value="1"/>
</dbReference>
<dbReference type="InterPro" id="IPR044974">
    <property type="entry name" value="Disease_R_plants"/>
</dbReference>
<sequence>MGGIGKTTLARAAYTQMSPHFEAKCFLADVREVSHKHGLVSLQKQLLSQILFNEAFDFFNVHEGNAIISNRLSRRNVLVVIDDVDNVQQLKCLVGGRDRFGLGSRLIVTTRDQHLLRLYRVDRVYKPAILSPNNALRLFNMKAFNSDAVPEDCFIELSKHVVRYAGGLPLALEVLGSFLCGRGVVQWRSAIERLERDPNKEILDRLRISFDGLEETEKNIFLDIACFFNGEEKGFIVKVLDGCEFFPEIGIDVLVKKSLLTVSKDNKLQMHDLLREMGRKIVREKFDNEPGKCCRLWEEKDVHHVLTKNTATEAIEGMIIDIKRESNQTRTLNADAFLKMKRLRVLRVLHLSNCGDLTYLSNELRLLDWMGYPSKSLPSSFEPDNLVALLLPCSYVEQLWLENTPMSKLKVMDLKGSKSLTKTPDFRMAPNLESLSLEGCTRLVHVHPSIGVHSRLKVVNFGGCKSLGSLPAKIGMESLEKLTLSGCSNLKSFPEIEGNTECLLELYLDGTSIEGLPASIGKLSGLVLLNVQDCSSLVSLPSSLGGCESLRTLDISGCYKVENLPEILQQVKHLETLKVSSCKGPSKNLPSLLKVIRRGRTNSIGRMLPSVSGLSSLKWLNLRDCNLGEGDIPTDISCLSALKNLDLGGNNFISIPSSLTRLSNLQYLGLENCRALKSLPELPESIEKVRLDGCDSLELVVNPSKIRNSTDQAWFRGTHCYRLAKNINALTLLKKLLKVFANSRKIFDVIMPGSEIPEWFSHQGVGFSIKLPLPLDIRNDDQWMGVAFCCNFTNGDAATDEYIMCKAVMHGRNSGHPRIVNESGFDLGKRFNQPVTRDHLFLRYWSRDRLYPSSLEDKCDELETESSSTLNRSSRDWDVLELSLTQEGNEKYVKVKECGVRIVYQKDLEDIQLVDSAAGGGSVANGSIVKRKRNICDEANVGPAPKRTKWFFDFVMDRLWKKH</sequence>
<dbReference type="Pfam" id="PF20160">
    <property type="entry name" value="C-JID"/>
    <property type="match status" value="1"/>
</dbReference>
<dbReference type="EC" id="3.2.2.6" evidence="1"/>
<feature type="domain" description="C-JID" evidence="8">
    <location>
        <begin position="751"/>
        <end position="909"/>
    </location>
</feature>
<evidence type="ECO:0000259" key="10">
    <source>
        <dbReference type="Pfam" id="PF23286"/>
    </source>
</evidence>
<evidence type="ECO:0000313" key="12">
    <source>
        <dbReference type="Proteomes" id="UP001165190"/>
    </source>
</evidence>
<dbReference type="SUPFAM" id="SSF52058">
    <property type="entry name" value="L domain-like"/>
    <property type="match status" value="1"/>
</dbReference>
<dbReference type="SUPFAM" id="SSF52540">
    <property type="entry name" value="P-loop containing nucleoside triphosphate hydrolases"/>
    <property type="match status" value="1"/>
</dbReference>
<feature type="domain" description="NB-ARC" evidence="7">
    <location>
        <begin position="1"/>
        <end position="147"/>
    </location>
</feature>
<dbReference type="InterPro" id="IPR045344">
    <property type="entry name" value="C-JID"/>
</dbReference>
<evidence type="ECO:0000259" key="8">
    <source>
        <dbReference type="Pfam" id="PF20160"/>
    </source>
</evidence>
<dbReference type="InterPro" id="IPR032675">
    <property type="entry name" value="LRR_dom_sf"/>
</dbReference>
<evidence type="ECO:0000256" key="5">
    <source>
        <dbReference type="ARBA" id="ARBA00023027"/>
    </source>
</evidence>
<keyword evidence="3" id="KW-0677">Repeat</keyword>
<dbReference type="InterPro" id="IPR027417">
    <property type="entry name" value="P-loop_NTPase"/>
</dbReference>
<dbReference type="Gene3D" id="3.40.50.300">
    <property type="entry name" value="P-loop containing nucleotide triphosphate hydrolases"/>
    <property type="match status" value="1"/>
</dbReference>
<evidence type="ECO:0000313" key="11">
    <source>
        <dbReference type="EMBL" id="GMJ12381.1"/>
    </source>
</evidence>
<feature type="domain" description="Disease resistance protein Roq1-like winged-helix" evidence="9">
    <location>
        <begin position="214"/>
        <end position="285"/>
    </location>
</feature>
<dbReference type="AlphaFoldDB" id="A0A9W7JBL5"/>
<comment type="catalytic activity">
    <reaction evidence="6">
        <text>NAD(+) + H2O = ADP-D-ribose + nicotinamide + H(+)</text>
        <dbReference type="Rhea" id="RHEA:16301"/>
        <dbReference type="ChEBI" id="CHEBI:15377"/>
        <dbReference type="ChEBI" id="CHEBI:15378"/>
        <dbReference type="ChEBI" id="CHEBI:17154"/>
        <dbReference type="ChEBI" id="CHEBI:57540"/>
        <dbReference type="ChEBI" id="CHEBI:57967"/>
        <dbReference type="EC" id="3.2.2.6"/>
    </reaction>
    <physiologicalReaction direction="left-to-right" evidence="6">
        <dbReference type="Rhea" id="RHEA:16302"/>
    </physiologicalReaction>
</comment>
<dbReference type="InterPro" id="IPR058546">
    <property type="entry name" value="RPS4B/Roq1-like_LRR"/>
</dbReference>
<dbReference type="Gene3D" id="1.10.8.430">
    <property type="entry name" value="Helical domain of apoptotic protease-activating factors"/>
    <property type="match status" value="1"/>
</dbReference>
<dbReference type="Pfam" id="PF00560">
    <property type="entry name" value="LRR_1"/>
    <property type="match status" value="1"/>
</dbReference>
<feature type="domain" description="Disease resistance protein RPS4B/Roq1-like leucine-rich repeats" evidence="10">
    <location>
        <begin position="477"/>
        <end position="561"/>
    </location>
</feature>
<gene>
    <name evidence="11" type="ORF">HRI_004907300</name>
</gene>
<dbReference type="InterPro" id="IPR002182">
    <property type="entry name" value="NB-ARC"/>
</dbReference>
<dbReference type="Proteomes" id="UP001165190">
    <property type="component" value="Unassembled WGS sequence"/>
</dbReference>
<evidence type="ECO:0000256" key="6">
    <source>
        <dbReference type="ARBA" id="ARBA00047304"/>
    </source>
</evidence>
<keyword evidence="12" id="KW-1185">Reference proteome</keyword>
<dbReference type="InterPro" id="IPR042197">
    <property type="entry name" value="Apaf_helical"/>
</dbReference>
<keyword evidence="4" id="KW-0611">Plant defense</keyword>